<reference evidence="2 3" key="1">
    <citation type="journal article" date="2015" name="Stand. Genomic Sci.">
        <title>Genomic Encyclopedia of Bacterial and Archaeal Type Strains, Phase III: the genomes of soil and plant-associated and newly described type strains.</title>
        <authorList>
            <person name="Whitman W.B."/>
            <person name="Woyke T."/>
            <person name="Klenk H.P."/>
            <person name="Zhou Y."/>
            <person name="Lilburn T.G."/>
            <person name="Beck B.J."/>
            <person name="De Vos P."/>
            <person name="Vandamme P."/>
            <person name="Eisen J.A."/>
            <person name="Garrity G."/>
            <person name="Hugenholtz P."/>
            <person name="Kyrpides N.C."/>
        </authorList>
    </citation>
    <scope>NUCLEOTIDE SEQUENCE [LARGE SCALE GENOMIC DNA]</scope>
    <source>
        <strain evidence="2 3">DSM 64</strain>
    </source>
</reference>
<feature type="chain" id="PRO_5022225155" evidence="1">
    <location>
        <begin position="26"/>
        <end position="113"/>
    </location>
</feature>
<feature type="signal peptide" evidence="1">
    <location>
        <begin position="1"/>
        <end position="25"/>
    </location>
</feature>
<dbReference type="GeneID" id="51113279"/>
<proteinExistence type="predicted"/>
<sequence>MKNANSLLIGAMLSLITLMPLSATAQATGDAGKPAAMAAASMTDGEVRKIDKDAGKITIKHGDIKHLEMPGMTMVFTAKDKALLDKAQVGDKIRFMVINEGGKMVVTAIEPAK</sequence>
<gene>
    <name evidence="2" type="ORF">ATF69_4242</name>
</gene>
<dbReference type="Proteomes" id="UP000321485">
    <property type="component" value="Unassembled WGS sequence"/>
</dbReference>
<dbReference type="Gene3D" id="2.40.50.320">
    <property type="entry name" value="Copper binding periplasmic protein CusF"/>
    <property type="match status" value="1"/>
</dbReference>
<name>A0A561XAN9_ACIDE</name>
<dbReference type="EMBL" id="VJWE01000018">
    <property type="protein sequence ID" value="TWG33170.1"/>
    <property type="molecule type" value="Genomic_DNA"/>
</dbReference>
<organism evidence="2 3">
    <name type="scientific">Acidovorax delafieldii</name>
    <name type="common">Pseudomonas delafieldii</name>
    <dbReference type="NCBI Taxonomy" id="47920"/>
    <lineage>
        <taxon>Bacteria</taxon>
        <taxon>Pseudomonadati</taxon>
        <taxon>Pseudomonadota</taxon>
        <taxon>Betaproteobacteria</taxon>
        <taxon>Burkholderiales</taxon>
        <taxon>Comamonadaceae</taxon>
        <taxon>Acidovorax</taxon>
    </lineage>
</organism>
<protein>
    <submittedName>
        <fullName evidence="2">Cu/Ag efflux protein CusF</fullName>
    </submittedName>
</protein>
<accession>A0A561XAN9</accession>
<evidence type="ECO:0000313" key="2">
    <source>
        <dbReference type="EMBL" id="TWG33170.1"/>
    </source>
</evidence>
<dbReference type="InterPro" id="IPR021647">
    <property type="entry name" value="CusF_Ec"/>
</dbReference>
<comment type="caution">
    <text evidence="2">The sequence shown here is derived from an EMBL/GenBank/DDBJ whole genome shotgun (WGS) entry which is preliminary data.</text>
</comment>
<dbReference type="AlphaFoldDB" id="A0A561XAN9"/>
<dbReference type="InterPro" id="IPR042230">
    <property type="entry name" value="CusF_sf"/>
</dbReference>
<dbReference type="RefSeq" id="WP_146872172.1">
    <property type="nucleotide sequence ID" value="NZ_VJWE01000018.1"/>
</dbReference>
<keyword evidence="1" id="KW-0732">Signal</keyword>
<evidence type="ECO:0000256" key="1">
    <source>
        <dbReference type="SAM" id="SignalP"/>
    </source>
</evidence>
<dbReference type="Pfam" id="PF11604">
    <property type="entry name" value="CusF_Ec"/>
    <property type="match status" value="1"/>
</dbReference>
<evidence type="ECO:0000313" key="3">
    <source>
        <dbReference type="Proteomes" id="UP000321485"/>
    </source>
</evidence>